<dbReference type="Pfam" id="PF02416">
    <property type="entry name" value="TatA_B_E"/>
    <property type="match status" value="1"/>
</dbReference>
<dbReference type="InterPro" id="IPR018448">
    <property type="entry name" value="TatB"/>
</dbReference>
<accession>A0A368DS19</accession>
<dbReference type="Proteomes" id="UP000253570">
    <property type="component" value="Unassembled WGS sequence"/>
</dbReference>
<evidence type="ECO:0000313" key="10">
    <source>
        <dbReference type="Proteomes" id="UP000253570"/>
    </source>
</evidence>
<keyword evidence="2" id="KW-0813">Transport</keyword>
<dbReference type="GO" id="GO:0008320">
    <property type="term" value="F:protein transmembrane transporter activity"/>
    <property type="evidence" value="ECO:0007669"/>
    <property type="project" value="InterPro"/>
</dbReference>
<organism evidence="9 10">
    <name type="scientific">PS1 clade bacterium</name>
    <dbReference type="NCBI Taxonomy" id="2175152"/>
    <lineage>
        <taxon>Bacteria</taxon>
        <taxon>Pseudomonadati</taxon>
        <taxon>Pseudomonadota</taxon>
        <taxon>Alphaproteobacteria</taxon>
        <taxon>PS1 clade</taxon>
    </lineage>
</organism>
<dbReference type="NCBIfam" id="TIGR01410">
    <property type="entry name" value="tatB"/>
    <property type="match status" value="1"/>
</dbReference>
<name>A0A368DS19_9PROT</name>
<evidence type="ECO:0000256" key="3">
    <source>
        <dbReference type="ARBA" id="ARBA00022475"/>
    </source>
</evidence>
<evidence type="ECO:0000256" key="6">
    <source>
        <dbReference type="ARBA" id="ARBA00022989"/>
    </source>
</evidence>
<evidence type="ECO:0000313" key="9">
    <source>
        <dbReference type="EMBL" id="RCL74638.1"/>
    </source>
</evidence>
<keyword evidence="7" id="KW-0811">Translocation</keyword>
<evidence type="ECO:0000256" key="8">
    <source>
        <dbReference type="ARBA" id="ARBA00023136"/>
    </source>
</evidence>
<keyword evidence="8" id="KW-0472">Membrane</keyword>
<keyword evidence="4" id="KW-0812">Transmembrane</keyword>
<sequence>MFNIGWQEFLIISVVIVIILGPKELPNALNFVLNISRKIQILAREFLSETENIMTKEDIRKVKQTIKDIKFDDNLIKEFNENEEVKDE</sequence>
<evidence type="ECO:0000256" key="4">
    <source>
        <dbReference type="ARBA" id="ARBA00022692"/>
    </source>
</evidence>
<keyword evidence="3" id="KW-1003">Cell membrane</keyword>
<reference evidence="9 10" key="1">
    <citation type="journal article" date="2018" name="Microbiome">
        <title>Fine metagenomic profile of the Mediterranean stratified and mixed water columns revealed by assembly and recruitment.</title>
        <authorList>
            <person name="Haro-Moreno J.M."/>
            <person name="Lopez-Perez M."/>
            <person name="De La Torre J.R."/>
            <person name="Picazo A."/>
            <person name="Camacho A."/>
            <person name="Rodriguez-Valera F."/>
        </authorList>
    </citation>
    <scope>NUCLEOTIDE SEQUENCE [LARGE SCALE GENOMIC DNA]</scope>
    <source>
        <strain evidence="9">MED-G57</strain>
    </source>
</reference>
<keyword evidence="5" id="KW-0653">Protein transport</keyword>
<dbReference type="AlphaFoldDB" id="A0A368DS19"/>
<comment type="caution">
    <text evidence="9">The sequence shown here is derived from an EMBL/GenBank/DDBJ whole genome shotgun (WGS) entry which is preliminary data.</text>
</comment>
<evidence type="ECO:0000256" key="5">
    <source>
        <dbReference type="ARBA" id="ARBA00022927"/>
    </source>
</evidence>
<evidence type="ECO:0000256" key="7">
    <source>
        <dbReference type="ARBA" id="ARBA00023010"/>
    </source>
</evidence>
<dbReference type="Gene3D" id="1.20.5.3310">
    <property type="match status" value="1"/>
</dbReference>
<evidence type="ECO:0000256" key="1">
    <source>
        <dbReference type="ARBA" id="ARBA00004167"/>
    </source>
</evidence>
<dbReference type="EMBL" id="QOQD01000001">
    <property type="protein sequence ID" value="RCL74638.1"/>
    <property type="molecule type" value="Genomic_DNA"/>
</dbReference>
<proteinExistence type="predicted"/>
<protein>
    <submittedName>
        <fullName evidence="9">Twin-arginine translocase subunit TatB</fullName>
    </submittedName>
</protein>
<dbReference type="GO" id="GO:0043953">
    <property type="term" value="P:protein transport by the Tat complex"/>
    <property type="evidence" value="ECO:0007669"/>
    <property type="project" value="InterPro"/>
</dbReference>
<comment type="subcellular location">
    <subcellularLocation>
        <location evidence="1">Membrane</location>
        <topology evidence="1">Single-pass membrane protein</topology>
    </subcellularLocation>
</comment>
<evidence type="ECO:0000256" key="2">
    <source>
        <dbReference type="ARBA" id="ARBA00022448"/>
    </source>
</evidence>
<keyword evidence="6" id="KW-1133">Transmembrane helix</keyword>
<gene>
    <name evidence="9" type="primary">tatB</name>
    <name evidence="9" type="ORF">DBW71_00385</name>
</gene>
<dbReference type="InterPro" id="IPR003369">
    <property type="entry name" value="TatA/B/E"/>
</dbReference>
<dbReference type="GO" id="GO:0016020">
    <property type="term" value="C:membrane"/>
    <property type="evidence" value="ECO:0007669"/>
    <property type="project" value="InterPro"/>
</dbReference>
<dbReference type="PRINTS" id="PR01506">
    <property type="entry name" value="TATBPROTEIN"/>
</dbReference>